<protein>
    <submittedName>
        <fullName evidence="2">Uncharacterized protein</fullName>
    </submittedName>
</protein>
<dbReference type="Proteomes" id="UP001305521">
    <property type="component" value="Chromosome"/>
</dbReference>
<gene>
    <name evidence="2" type="ORF">R9Z33_22540</name>
</gene>
<name>A0ABZ0PGK6_9PROT</name>
<organism evidence="2 3">
    <name type="scientific">Sediminicoccus rosea</name>
    <dbReference type="NCBI Taxonomy" id="1225128"/>
    <lineage>
        <taxon>Bacteria</taxon>
        <taxon>Pseudomonadati</taxon>
        <taxon>Pseudomonadota</taxon>
        <taxon>Alphaproteobacteria</taxon>
        <taxon>Acetobacterales</taxon>
        <taxon>Roseomonadaceae</taxon>
        <taxon>Sediminicoccus</taxon>
    </lineage>
</organism>
<proteinExistence type="predicted"/>
<evidence type="ECO:0000313" key="2">
    <source>
        <dbReference type="EMBL" id="WPB84858.1"/>
    </source>
</evidence>
<reference evidence="2 3" key="1">
    <citation type="submission" date="2023-11" db="EMBL/GenBank/DDBJ databases">
        <title>Arctic aerobic anoxygenic photoheterotroph Sediminicoccus rosea KRV36 adapts its photosynthesis to long days of polar summer.</title>
        <authorList>
            <person name="Tomasch J."/>
            <person name="Kopejtka K."/>
            <person name="Bily T."/>
            <person name="Gardiner A.T."/>
            <person name="Gardian Z."/>
            <person name="Shivaramu S."/>
            <person name="Koblizek M."/>
            <person name="Engelhardt F."/>
            <person name="Kaftan D."/>
        </authorList>
    </citation>
    <scope>NUCLEOTIDE SEQUENCE [LARGE SCALE GENOMIC DNA]</scope>
    <source>
        <strain evidence="2 3">R-30</strain>
    </source>
</reference>
<dbReference type="EMBL" id="CP137852">
    <property type="protein sequence ID" value="WPB84858.1"/>
    <property type="molecule type" value="Genomic_DNA"/>
</dbReference>
<keyword evidence="1" id="KW-0732">Signal</keyword>
<sequence length="139" mass="14643">MLVRFAFPALLALAFALPAQAQFAIPATAITLNYSNNNGCTLSPRQVYSIGTDQLVVSLNNDHPTNWISFSVQVVLSGTGFSRTIQSQSTGSLGPGSLVVPIRSLTPALPTSIANASATVTVQTCSQAPDPSGPRRNWR</sequence>
<evidence type="ECO:0000313" key="3">
    <source>
        <dbReference type="Proteomes" id="UP001305521"/>
    </source>
</evidence>
<feature type="signal peptide" evidence="1">
    <location>
        <begin position="1"/>
        <end position="21"/>
    </location>
</feature>
<dbReference type="RefSeq" id="WP_318648821.1">
    <property type="nucleotide sequence ID" value="NZ_CP137852.1"/>
</dbReference>
<feature type="chain" id="PRO_5046134599" evidence="1">
    <location>
        <begin position="22"/>
        <end position="139"/>
    </location>
</feature>
<keyword evidence="3" id="KW-1185">Reference proteome</keyword>
<evidence type="ECO:0000256" key="1">
    <source>
        <dbReference type="SAM" id="SignalP"/>
    </source>
</evidence>
<accession>A0ABZ0PGK6</accession>